<accession>A0A8J5MXP8</accession>
<dbReference type="GO" id="GO:0005829">
    <property type="term" value="C:cytosol"/>
    <property type="evidence" value="ECO:0007669"/>
    <property type="project" value="TreeGrafter"/>
</dbReference>
<dbReference type="GO" id="GO:0032991">
    <property type="term" value="C:protein-containing complex"/>
    <property type="evidence" value="ECO:0007669"/>
    <property type="project" value="TreeGrafter"/>
</dbReference>
<dbReference type="GO" id="GO:0008168">
    <property type="term" value="F:methyltransferase activity"/>
    <property type="evidence" value="ECO:0007669"/>
    <property type="project" value="UniProtKB-KW"/>
</dbReference>
<dbReference type="EMBL" id="JAHLQT010021820">
    <property type="protein sequence ID" value="KAG7167257.1"/>
    <property type="molecule type" value="Genomic_DNA"/>
</dbReference>
<keyword evidence="1" id="KW-0489">Methyltransferase</keyword>
<keyword evidence="2" id="KW-1185">Reference proteome</keyword>
<evidence type="ECO:0000313" key="2">
    <source>
        <dbReference type="Proteomes" id="UP000747542"/>
    </source>
</evidence>
<protein>
    <submittedName>
        <fullName evidence="1">Lysine methyltransferase METTL21D-like</fullName>
    </submittedName>
</protein>
<dbReference type="Proteomes" id="UP000747542">
    <property type="component" value="Unassembled WGS sequence"/>
</dbReference>
<comment type="caution">
    <text evidence="1">The sequence shown here is derived from an EMBL/GenBank/DDBJ whole genome shotgun (WGS) entry which is preliminary data.</text>
</comment>
<gene>
    <name evidence="1" type="primary">VCPKMT-L</name>
    <name evidence="1" type="ORF">Hamer_G017167</name>
</gene>
<dbReference type="Pfam" id="PF10294">
    <property type="entry name" value="Methyltransf_16"/>
    <property type="match status" value="1"/>
</dbReference>
<evidence type="ECO:0000313" key="1">
    <source>
        <dbReference type="EMBL" id="KAG7167257.1"/>
    </source>
</evidence>
<proteinExistence type="predicted"/>
<sequence>MERYCGTAGLLQLILAHSIMFTREIEFESVGKSLLLSQESEGEVGCVVWDAAIVLAKCLEHHTLLHNQQTTNINHVVLSGSHVVELGAGTGCVGLAAALLGASRVTITDLPQFLPLMNKNILQNQDKFECAVEARELTWGNTEQGVDLSTPDIIVVADCIYYQESLEPLVSTLGSLCGRSTTIILSYEERTTGNKPQLQHSFFELMDKHFKRVQIPSEEQHELYRSSDIHLFKFHLR</sequence>
<name>A0A8J5MXP8_HOMAM</name>
<organism evidence="1 2">
    <name type="scientific">Homarus americanus</name>
    <name type="common">American lobster</name>
    <dbReference type="NCBI Taxonomy" id="6706"/>
    <lineage>
        <taxon>Eukaryota</taxon>
        <taxon>Metazoa</taxon>
        <taxon>Ecdysozoa</taxon>
        <taxon>Arthropoda</taxon>
        <taxon>Crustacea</taxon>
        <taxon>Multicrustacea</taxon>
        <taxon>Malacostraca</taxon>
        <taxon>Eumalacostraca</taxon>
        <taxon>Eucarida</taxon>
        <taxon>Decapoda</taxon>
        <taxon>Pleocyemata</taxon>
        <taxon>Astacidea</taxon>
        <taxon>Nephropoidea</taxon>
        <taxon>Nephropidae</taxon>
        <taxon>Homarus</taxon>
    </lineage>
</organism>
<dbReference type="OrthoDB" id="413520at2759"/>
<dbReference type="PANTHER" id="PTHR14614">
    <property type="entry name" value="HEPATOCELLULAR CARCINOMA-ASSOCIATED ANTIGEN"/>
    <property type="match status" value="1"/>
</dbReference>
<dbReference type="PANTHER" id="PTHR14614:SF44">
    <property type="entry name" value="PROTEIN N-LYSINE METHYLTRANSFERASE METTL21D"/>
    <property type="match status" value="1"/>
</dbReference>
<dbReference type="AlphaFoldDB" id="A0A8J5MXP8"/>
<keyword evidence="1" id="KW-0808">Transferase</keyword>
<dbReference type="GO" id="GO:0032259">
    <property type="term" value="P:methylation"/>
    <property type="evidence" value="ECO:0007669"/>
    <property type="project" value="UniProtKB-KW"/>
</dbReference>
<reference evidence="1" key="1">
    <citation type="journal article" date="2021" name="Sci. Adv.">
        <title>The American lobster genome reveals insights on longevity, neural, and immune adaptations.</title>
        <authorList>
            <person name="Polinski J.M."/>
            <person name="Zimin A.V."/>
            <person name="Clark K.F."/>
            <person name="Kohn A.B."/>
            <person name="Sadowski N."/>
            <person name="Timp W."/>
            <person name="Ptitsyn A."/>
            <person name="Khanna P."/>
            <person name="Romanova D.Y."/>
            <person name="Williams P."/>
            <person name="Greenwood S.J."/>
            <person name="Moroz L.L."/>
            <person name="Walt D.R."/>
            <person name="Bodnar A.G."/>
        </authorList>
    </citation>
    <scope>NUCLEOTIDE SEQUENCE</scope>
    <source>
        <strain evidence="1">GMGI-L3</strain>
    </source>
</reference>
<dbReference type="InterPro" id="IPR019410">
    <property type="entry name" value="Methyltransf_16"/>
</dbReference>